<dbReference type="Pfam" id="PF04389">
    <property type="entry name" value="Peptidase_M28"/>
    <property type="match status" value="1"/>
</dbReference>
<dbReference type="InterPro" id="IPR045175">
    <property type="entry name" value="M28_fam"/>
</dbReference>
<dbReference type="GO" id="GO:0008235">
    <property type="term" value="F:metalloexopeptidase activity"/>
    <property type="evidence" value="ECO:0007669"/>
    <property type="project" value="InterPro"/>
</dbReference>
<dbReference type="AlphaFoldDB" id="A0A7Z7PWD6"/>
<feature type="domain" description="Peptidase M28" evidence="1">
    <location>
        <begin position="94"/>
        <end position="291"/>
    </location>
</feature>
<dbReference type="GO" id="GO:0006508">
    <property type="term" value="P:proteolysis"/>
    <property type="evidence" value="ECO:0007669"/>
    <property type="project" value="InterPro"/>
</dbReference>
<sequence>MKNTILFTFLLLGLCSYAQEIEVKNLKKHVYFLASDRMKGRGTGSKQNQEAAKYITSQFKKYKLEPLGVNGYYQDFEAKVRKVKVTDSIRPARNVIGFLDNKAAKTVVIGAHYDHLGEGKQGSSLAKDSYGMIHNGADDNASGVAGLLELARVYSQNNIKEPVNFLFIAFGAEELGLVGSRYFVKNPTYDLNKVLWMLNMDMIGRLNKERGVSIIGYGTSPEFETIFKEIDPNKFVKFYTGYEGRGGSDQTSFYEKDIPVLFFHTGGHDDYHKPTDDADKIDYESLKGILELEKAIVDGSFNVGSMPFRNTDQKNNFLVTFFADCELIR</sequence>
<dbReference type="RefSeq" id="WP_115172493.1">
    <property type="nucleotide sequence ID" value="NZ_UFYD01000001.1"/>
</dbReference>
<organism evidence="2 3">
    <name type="scientific">Elizabethkingia anophelis</name>
    <dbReference type="NCBI Taxonomy" id="1117645"/>
    <lineage>
        <taxon>Bacteria</taxon>
        <taxon>Pseudomonadati</taxon>
        <taxon>Bacteroidota</taxon>
        <taxon>Flavobacteriia</taxon>
        <taxon>Flavobacteriales</taxon>
        <taxon>Weeksellaceae</taxon>
        <taxon>Elizabethkingia</taxon>
    </lineage>
</organism>
<comment type="caution">
    <text evidence="2">The sequence shown here is derived from an EMBL/GenBank/DDBJ whole genome shotgun (WGS) entry which is preliminary data.</text>
</comment>
<dbReference type="Gene3D" id="3.40.630.10">
    <property type="entry name" value="Zn peptidases"/>
    <property type="match status" value="1"/>
</dbReference>
<proteinExistence type="predicted"/>
<dbReference type="InterPro" id="IPR007484">
    <property type="entry name" value="Peptidase_M28"/>
</dbReference>
<gene>
    <name evidence="2" type="primary">lieA</name>
    <name evidence="2" type="ORF">NCTC10588_01895</name>
</gene>
<dbReference type="SUPFAM" id="SSF53187">
    <property type="entry name" value="Zn-dependent exopeptidases"/>
    <property type="match status" value="1"/>
</dbReference>
<dbReference type="PANTHER" id="PTHR12147">
    <property type="entry name" value="METALLOPEPTIDASE M28 FAMILY MEMBER"/>
    <property type="match status" value="1"/>
</dbReference>
<dbReference type="EMBL" id="UFYD01000001">
    <property type="protein sequence ID" value="STD03072.1"/>
    <property type="molecule type" value="Genomic_DNA"/>
</dbReference>
<evidence type="ECO:0000259" key="1">
    <source>
        <dbReference type="Pfam" id="PF04389"/>
    </source>
</evidence>
<accession>A0A7Z7PWD6</accession>
<evidence type="ECO:0000313" key="3">
    <source>
        <dbReference type="Proteomes" id="UP000254876"/>
    </source>
</evidence>
<protein>
    <submittedName>
        <fullName evidence="2">Leupeptin-inactivating enzyme 1</fullName>
        <ecNumber evidence="2">3.4.24.-</ecNumber>
    </submittedName>
</protein>
<evidence type="ECO:0000313" key="2">
    <source>
        <dbReference type="EMBL" id="STD03072.1"/>
    </source>
</evidence>
<dbReference type="PANTHER" id="PTHR12147:SF26">
    <property type="entry name" value="PEPTIDASE M28 DOMAIN-CONTAINING PROTEIN"/>
    <property type="match status" value="1"/>
</dbReference>
<name>A0A7Z7PWD6_9FLAO</name>
<keyword evidence="2" id="KW-0378">Hydrolase</keyword>
<dbReference type="Proteomes" id="UP000254876">
    <property type="component" value="Unassembled WGS sequence"/>
</dbReference>
<dbReference type="EC" id="3.4.24.-" evidence="2"/>
<reference evidence="2 3" key="1">
    <citation type="submission" date="2018-06" db="EMBL/GenBank/DDBJ databases">
        <authorList>
            <consortium name="Pathogen Informatics"/>
            <person name="Doyle S."/>
        </authorList>
    </citation>
    <scope>NUCLEOTIDE SEQUENCE [LARGE SCALE GENOMIC DNA]</scope>
    <source>
        <strain evidence="2 3">NCTC10588</strain>
    </source>
</reference>